<proteinExistence type="predicted"/>
<protein>
    <submittedName>
        <fullName evidence="1">Uncharacterized protein</fullName>
    </submittedName>
</protein>
<sequence length="1150" mass="123252">MPPRRVVPSSNRAWGTRFDSLHSVTSSPPLADPNAPPTDHMTPISLKPGPTLNPIDSQRPPSTPAKSADGPSNDASIFMDPADLSRRLSDHLSAYIDVKQVKVIRDNRGGVCAFVRCRDPATAAQFIQDVKARSLEPFMGRNLRFEHARSSRKLLFSYRQAHIAPMRIVDESGATESLEPATVMRLHKPQGSRFVTIHYNAEALQPPSPCSSSDDEDTSKGVLEGQGMLLSPLRYDGETLAKIVSAFGPIEHFGVYSPPAGDDGELPPLPPQHAGPRSEGMEAGCWEVKWEHRDDCMAALMSLRHVPHLSVSWAHLAGARAGGSGPHLASPFTPSTRPRMGGHPAEWASPLHFEHKLARTLPARFAVHHPPTTSNSTRSSDIEPDTAAATYGSGSSTRLVSRTGSTLNNGDHRDAPRSAQAGNDWAEVASHPASQILAATPGSPNIGRSPITPRSTVSALPNGSPVRVTVSVREADAASASASWHEDEKAAHADRGFGEAAAASQGVTPIGDPHGKHCTHAGAPLSAAPPLSILTHSLQPMPTIPPATRSLYMDNTSGVQPGPPMSYPLDAAFRALSMTHGETLDDPALLTPETNVELITPVSPHVAVYQPQVVHDGDGDMVEESIQTELAKQGQGQKHLDHTTIFIGGMEMYGPNAWDEARVRAVFEQFGYIEGIKFIRPNHKKSAFAFVRYRDVQSSSRAVMVEHNKIYAGRQLRVQIRENNPQKPFFMFPPGERERLSGRQAGARASRTSVYEVGKLQRRWPSNTRRSIDHSSMLSRNGATEPSSDGMLSSASPAASFASTYPATTATQTPEPTSVPVSQAMPPSTTVFTPYHAPVQPVQTSAIAPQPSVHPPPPQHPGYFMPQPWMMHPYPYPMPFAPYPGYVFPSPQRTHGQEGSHSPAFPAGYQPPAFYPYPYPMIAPVIPAVDQHPPQQTQRVQGAETPSRQAPPLVPTSFVQGEHGLMPVYAPEALDQYMSRANGGQPVATDRAIAPTPPAAPIPSPAGPWHGYGYAYPHASSSVRVPAGAGASAAPPSPAVWYGQHMPYGVPPVVTPQPVSHPFFAAVPAPKQRLAGSMREHYAADLTIPVIGAGPLPAPARHRRDTSLMHKKGAASMEEVAIAAESGNSGGSGRAAPIVTSKSSPRISRA</sequence>
<reference evidence="1" key="1">
    <citation type="submission" date="2021-02" db="EMBL/GenBank/DDBJ databases">
        <authorList>
            <consortium name="DOE Joint Genome Institute"/>
            <person name="Ahrendt S."/>
            <person name="Looney B.P."/>
            <person name="Miyauchi S."/>
            <person name="Morin E."/>
            <person name="Drula E."/>
            <person name="Courty P.E."/>
            <person name="Chicoki N."/>
            <person name="Fauchery L."/>
            <person name="Kohler A."/>
            <person name="Kuo A."/>
            <person name="Labutti K."/>
            <person name="Pangilinan J."/>
            <person name="Lipzen A."/>
            <person name="Riley R."/>
            <person name="Andreopoulos W."/>
            <person name="He G."/>
            <person name="Johnson J."/>
            <person name="Barry K.W."/>
            <person name="Grigoriev I.V."/>
            <person name="Nagy L."/>
            <person name="Hibbett D."/>
            <person name="Henrissat B."/>
            <person name="Matheny P.B."/>
            <person name="Labbe J."/>
            <person name="Martin F."/>
        </authorList>
    </citation>
    <scope>NUCLEOTIDE SEQUENCE</scope>
    <source>
        <strain evidence="1">EC-137</strain>
    </source>
</reference>
<gene>
    <name evidence="1" type="ORF">K488DRAFT_84256</name>
</gene>
<comment type="caution">
    <text evidence="1">The sequence shown here is derived from an EMBL/GenBank/DDBJ whole genome shotgun (WGS) entry which is preliminary data.</text>
</comment>
<reference evidence="1" key="2">
    <citation type="journal article" date="2022" name="New Phytol.">
        <title>Evolutionary transition to the ectomycorrhizal habit in the genomes of a hyperdiverse lineage of mushroom-forming fungi.</title>
        <authorList>
            <person name="Looney B."/>
            <person name="Miyauchi S."/>
            <person name="Morin E."/>
            <person name="Drula E."/>
            <person name="Courty P.E."/>
            <person name="Kohler A."/>
            <person name="Kuo A."/>
            <person name="LaButti K."/>
            <person name="Pangilinan J."/>
            <person name="Lipzen A."/>
            <person name="Riley R."/>
            <person name="Andreopoulos W."/>
            <person name="He G."/>
            <person name="Johnson J."/>
            <person name="Nolan M."/>
            <person name="Tritt A."/>
            <person name="Barry K.W."/>
            <person name="Grigoriev I.V."/>
            <person name="Nagy L.G."/>
            <person name="Hibbett D."/>
            <person name="Henrissat B."/>
            <person name="Matheny P.B."/>
            <person name="Labbe J."/>
            <person name="Martin F.M."/>
        </authorList>
    </citation>
    <scope>NUCLEOTIDE SEQUENCE</scope>
    <source>
        <strain evidence="1">EC-137</strain>
    </source>
</reference>
<organism evidence="1 2">
    <name type="scientific">Vararia minispora EC-137</name>
    <dbReference type="NCBI Taxonomy" id="1314806"/>
    <lineage>
        <taxon>Eukaryota</taxon>
        <taxon>Fungi</taxon>
        <taxon>Dikarya</taxon>
        <taxon>Basidiomycota</taxon>
        <taxon>Agaricomycotina</taxon>
        <taxon>Agaricomycetes</taxon>
        <taxon>Russulales</taxon>
        <taxon>Lachnocladiaceae</taxon>
        <taxon>Vararia</taxon>
    </lineage>
</organism>
<dbReference type="EMBL" id="MU273505">
    <property type="protein sequence ID" value="KAI0034167.1"/>
    <property type="molecule type" value="Genomic_DNA"/>
</dbReference>
<accession>A0ACB8QR58</accession>
<name>A0ACB8QR58_9AGAM</name>
<evidence type="ECO:0000313" key="2">
    <source>
        <dbReference type="Proteomes" id="UP000814128"/>
    </source>
</evidence>
<dbReference type="Proteomes" id="UP000814128">
    <property type="component" value="Unassembled WGS sequence"/>
</dbReference>
<evidence type="ECO:0000313" key="1">
    <source>
        <dbReference type="EMBL" id="KAI0034167.1"/>
    </source>
</evidence>
<keyword evidence="2" id="KW-1185">Reference proteome</keyword>